<dbReference type="AlphaFoldDB" id="A0A6G1K4A6"/>
<dbReference type="GO" id="GO:0000785">
    <property type="term" value="C:chromatin"/>
    <property type="evidence" value="ECO:0007669"/>
    <property type="project" value="TreeGrafter"/>
</dbReference>
<feature type="domain" description="C2H2-type" evidence="9">
    <location>
        <begin position="33"/>
        <end position="61"/>
    </location>
</feature>
<dbReference type="Pfam" id="PF04082">
    <property type="entry name" value="Fungal_trans"/>
    <property type="match status" value="1"/>
</dbReference>
<dbReference type="GO" id="GO:0008270">
    <property type="term" value="F:zinc ion binding"/>
    <property type="evidence" value="ECO:0007669"/>
    <property type="project" value="UniProtKB-KW"/>
</dbReference>
<dbReference type="SMART" id="SM00355">
    <property type="entry name" value="ZnF_C2H2"/>
    <property type="match status" value="2"/>
</dbReference>
<dbReference type="GO" id="GO:0005634">
    <property type="term" value="C:nucleus"/>
    <property type="evidence" value="ECO:0007669"/>
    <property type="project" value="UniProtKB-SubCell"/>
</dbReference>
<dbReference type="PANTHER" id="PTHR40626">
    <property type="entry name" value="MIP31509P"/>
    <property type="match status" value="1"/>
</dbReference>
<sequence>MKRTYQCRHCSRLFKRSEHCARHERVHTQERPFPCSFCERRYARKDLVKRHERSLHVEAYQAAHPDEFRTTSLSLSDQNYSLGVGEPSGQEKGDSTASSDSVRNATPLTPPIDTAIVDINRHANTCASENLFSVDHAFARGMQSPLGQFSPPASLHDQESRASILGTTIESAYQSNGHPAVVDFSPMELWADPPSSESLESMPLEPPAKRRRTVIEIDPMLLFGNDGQAAQSLASAVSPHEPFPLISSDSHASNRQDIDFYTASNTLVAEEGSTPPFYDFYTQSPLLHEPQTQAQAPKEINLEIPVFKFNEAARRNICEDARSRLPTGELVEALFPSADDLNHFFSAYMQSFHRHFPILHLSSLDVSETPSPLIFAICSIGAQYRLARQKAKNLFALAGTMSSYALRAGLPITMGIPKPGPLWIMQTRLLLSLCGMFSGKTNVVMRTVENLGLFAIDYRLRKSVLNLDAAKELDWEDWIGRESSKRLLCGMFIMSNLISTTFGISPGFNHTHDLEFEILDEERLWNARSAQEWMELRGGHAPVAPRSSVRDTMVRMIFEEEQQQQQQLPRNSRPEHISNFTMLLMMHAVNIYIWNLLQCSSTSSKIHPVIVEAAFSTLTRCEEIIAAVRATQNQGQDHHHHHHSLFTWTPAEGPLMFNCQGLLRIAYVRLFSNSSAFDRLTLLSDNPRDIEIAVIGYAESPQKRNQNLMKSVMKALEMLLATVKIGCMLLRETTALSWSIEHAIAAWDAALFLTKWVHAIEIEALLIPPSTEESHVLEELKGLLAEVGTEYKGSSASLAAQLAHFSSTTLSDCWVWGVAPRMGNMLRQLAFAYEKDYIDLISIESRRHAH</sequence>
<evidence type="ECO:0000313" key="10">
    <source>
        <dbReference type="EMBL" id="KAF2707453.1"/>
    </source>
</evidence>
<evidence type="ECO:0000256" key="5">
    <source>
        <dbReference type="ARBA" id="ARBA00022833"/>
    </source>
</evidence>
<evidence type="ECO:0000256" key="8">
    <source>
        <dbReference type="SAM" id="MobiDB-lite"/>
    </source>
</evidence>
<accession>A0A6G1K4A6</accession>
<dbReference type="GO" id="GO:0000981">
    <property type="term" value="F:DNA-binding transcription factor activity, RNA polymerase II-specific"/>
    <property type="evidence" value="ECO:0007669"/>
    <property type="project" value="InterPro"/>
</dbReference>
<dbReference type="InterPro" id="IPR051059">
    <property type="entry name" value="VerF-like"/>
</dbReference>
<dbReference type="GO" id="GO:0000978">
    <property type="term" value="F:RNA polymerase II cis-regulatory region sequence-specific DNA binding"/>
    <property type="evidence" value="ECO:0007669"/>
    <property type="project" value="InterPro"/>
</dbReference>
<evidence type="ECO:0000256" key="4">
    <source>
        <dbReference type="ARBA" id="ARBA00022771"/>
    </source>
</evidence>
<evidence type="ECO:0000313" key="11">
    <source>
        <dbReference type="Proteomes" id="UP000799428"/>
    </source>
</evidence>
<feature type="domain" description="C2H2-type" evidence="9">
    <location>
        <begin position="5"/>
        <end position="32"/>
    </location>
</feature>
<dbReference type="GO" id="GO:0006351">
    <property type="term" value="P:DNA-templated transcription"/>
    <property type="evidence" value="ECO:0007669"/>
    <property type="project" value="InterPro"/>
</dbReference>
<feature type="compositionally biased region" description="Polar residues" evidence="8">
    <location>
        <begin position="95"/>
        <end position="107"/>
    </location>
</feature>
<dbReference type="PANTHER" id="PTHR40626:SF10">
    <property type="entry name" value="C2H2-TYPE DOMAIN-CONTAINING PROTEIN"/>
    <property type="match status" value="1"/>
</dbReference>
<keyword evidence="2" id="KW-0479">Metal-binding</keyword>
<keyword evidence="5" id="KW-0862">Zinc</keyword>
<dbReference type="Gene3D" id="3.30.160.60">
    <property type="entry name" value="Classic Zinc Finger"/>
    <property type="match status" value="2"/>
</dbReference>
<comment type="subcellular location">
    <subcellularLocation>
        <location evidence="1">Nucleus</location>
    </subcellularLocation>
</comment>
<dbReference type="PROSITE" id="PS00028">
    <property type="entry name" value="ZINC_FINGER_C2H2_1"/>
    <property type="match status" value="2"/>
</dbReference>
<evidence type="ECO:0000256" key="7">
    <source>
        <dbReference type="PROSITE-ProRule" id="PRU00042"/>
    </source>
</evidence>
<feature type="region of interest" description="Disordered" evidence="8">
    <location>
        <begin position="79"/>
        <end position="111"/>
    </location>
</feature>
<name>A0A6G1K4A6_9PLEO</name>
<reference evidence="10" key="1">
    <citation type="journal article" date="2020" name="Stud. Mycol.">
        <title>101 Dothideomycetes genomes: a test case for predicting lifestyles and emergence of pathogens.</title>
        <authorList>
            <person name="Haridas S."/>
            <person name="Albert R."/>
            <person name="Binder M."/>
            <person name="Bloem J."/>
            <person name="Labutti K."/>
            <person name="Salamov A."/>
            <person name="Andreopoulos B."/>
            <person name="Baker S."/>
            <person name="Barry K."/>
            <person name="Bills G."/>
            <person name="Bluhm B."/>
            <person name="Cannon C."/>
            <person name="Castanera R."/>
            <person name="Culley D."/>
            <person name="Daum C."/>
            <person name="Ezra D."/>
            <person name="Gonzalez J."/>
            <person name="Henrissat B."/>
            <person name="Kuo A."/>
            <person name="Liang C."/>
            <person name="Lipzen A."/>
            <person name="Lutzoni F."/>
            <person name="Magnuson J."/>
            <person name="Mondo S."/>
            <person name="Nolan M."/>
            <person name="Ohm R."/>
            <person name="Pangilinan J."/>
            <person name="Park H.-J."/>
            <person name="Ramirez L."/>
            <person name="Alfaro M."/>
            <person name="Sun H."/>
            <person name="Tritt A."/>
            <person name="Yoshinaga Y."/>
            <person name="Zwiers L.-H."/>
            <person name="Turgeon B."/>
            <person name="Goodwin S."/>
            <person name="Spatafora J."/>
            <person name="Crous P."/>
            <person name="Grigoriev I."/>
        </authorList>
    </citation>
    <scope>NUCLEOTIDE SEQUENCE</scope>
    <source>
        <strain evidence="10">CBS 279.74</strain>
    </source>
</reference>
<gene>
    <name evidence="10" type="ORF">K504DRAFT_383718</name>
</gene>
<dbReference type="Proteomes" id="UP000799428">
    <property type="component" value="Unassembled WGS sequence"/>
</dbReference>
<dbReference type="EMBL" id="MU005774">
    <property type="protein sequence ID" value="KAF2707453.1"/>
    <property type="molecule type" value="Genomic_DNA"/>
</dbReference>
<keyword evidence="3" id="KW-0677">Repeat</keyword>
<dbReference type="PROSITE" id="PS50157">
    <property type="entry name" value="ZINC_FINGER_C2H2_2"/>
    <property type="match status" value="2"/>
</dbReference>
<proteinExistence type="predicted"/>
<evidence type="ECO:0000256" key="3">
    <source>
        <dbReference type="ARBA" id="ARBA00022737"/>
    </source>
</evidence>
<dbReference type="SUPFAM" id="SSF57667">
    <property type="entry name" value="beta-beta-alpha zinc fingers"/>
    <property type="match status" value="1"/>
</dbReference>
<dbReference type="InterPro" id="IPR007219">
    <property type="entry name" value="XnlR_reg_dom"/>
</dbReference>
<evidence type="ECO:0000256" key="2">
    <source>
        <dbReference type="ARBA" id="ARBA00022723"/>
    </source>
</evidence>
<evidence type="ECO:0000259" key="9">
    <source>
        <dbReference type="PROSITE" id="PS50157"/>
    </source>
</evidence>
<evidence type="ECO:0000256" key="1">
    <source>
        <dbReference type="ARBA" id="ARBA00004123"/>
    </source>
</evidence>
<dbReference type="InterPro" id="IPR036236">
    <property type="entry name" value="Znf_C2H2_sf"/>
</dbReference>
<keyword evidence="6" id="KW-0539">Nucleus</keyword>
<evidence type="ECO:0000256" key="6">
    <source>
        <dbReference type="ARBA" id="ARBA00023242"/>
    </source>
</evidence>
<dbReference type="InterPro" id="IPR013087">
    <property type="entry name" value="Znf_C2H2_type"/>
</dbReference>
<protein>
    <recommendedName>
        <fullName evidence="9">C2H2-type domain-containing protein</fullName>
    </recommendedName>
</protein>
<organism evidence="10 11">
    <name type="scientific">Pleomassaria siparia CBS 279.74</name>
    <dbReference type="NCBI Taxonomy" id="1314801"/>
    <lineage>
        <taxon>Eukaryota</taxon>
        <taxon>Fungi</taxon>
        <taxon>Dikarya</taxon>
        <taxon>Ascomycota</taxon>
        <taxon>Pezizomycotina</taxon>
        <taxon>Dothideomycetes</taxon>
        <taxon>Pleosporomycetidae</taxon>
        <taxon>Pleosporales</taxon>
        <taxon>Pleomassariaceae</taxon>
        <taxon>Pleomassaria</taxon>
    </lineage>
</organism>
<keyword evidence="11" id="KW-1185">Reference proteome</keyword>
<keyword evidence="4 7" id="KW-0863">Zinc-finger</keyword>
<dbReference type="OrthoDB" id="10018191at2759"/>
<dbReference type="CDD" id="cd12148">
    <property type="entry name" value="fungal_TF_MHR"/>
    <property type="match status" value="1"/>
</dbReference>